<keyword evidence="12" id="KW-1185">Reference proteome</keyword>
<evidence type="ECO:0000256" key="7">
    <source>
        <dbReference type="ARBA" id="ARBA00023163"/>
    </source>
</evidence>
<keyword evidence="3" id="KW-0963">Cytoplasm</keyword>
<accession>A0A669D286</accession>
<name>A0A669D286_ORENI</name>
<evidence type="ECO:0000313" key="12">
    <source>
        <dbReference type="Proteomes" id="UP000005207"/>
    </source>
</evidence>
<gene>
    <name evidence="11" type="primary">per3</name>
</gene>
<evidence type="ECO:0000256" key="8">
    <source>
        <dbReference type="ARBA" id="ARBA00023242"/>
    </source>
</evidence>
<dbReference type="Pfam" id="PF08447">
    <property type="entry name" value="PAS_3"/>
    <property type="match status" value="1"/>
</dbReference>
<feature type="domain" description="PAS" evidence="10">
    <location>
        <begin position="372"/>
        <end position="418"/>
    </location>
</feature>
<protein>
    <submittedName>
        <fullName evidence="11">Period circadian clock 3</fullName>
    </submittedName>
</protein>
<dbReference type="Gene3D" id="3.30.450.20">
    <property type="entry name" value="PAS domain"/>
    <property type="match status" value="2"/>
</dbReference>
<dbReference type="Proteomes" id="UP000005207">
    <property type="component" value="Linkage group LG5"/>
</dbReference>
<sequence length="824" mass="91831">MCDQRVVMPGGDSGLHGEEPALPSATANGGEVERELSGKRNGRETSERLGGEESGVLGGEVAQEDEEMASGSHDLSSSTNHSPGSASGSTSVSAKRYSTPMCSHHLAFSGRFPWCLSDPSFCKNPQQYVRAGKGQDHREMMNAVAEMKKRLPSDKRSRSKASTVEALHYALNCVKQVQANSEYYKLLMQNGQDERRNATVCTLEELERVTSEHTLKNTDSFVVVFSLASGRVLYASEQAPSILCCKRKFLESAKFVELLFHQDVNVFYSHTAQPHLPPWSNSHTAGVLFDCAQVKSFFCRIRGGKDREGEMRYNPFRITPYQLKVQGSGSSGEEEEPCCLALAERIISGYEAPRIPMDKRIFTTTHSPGCVFLEVDDRAVPLLGYLPQDLIGTSLLTCIHPEDRPLMLSMHRKILKHAGQPPFEHSPVRLRCQNGDYITLDTSWSSFINPWSRKVAFIIGRHKVRTSPLNEDVFAARAKEFVPVTHEEIKDLQAKIYKLFLQVNMSSSRNSRVTQLPNYLLPWLIMHFLWGCCVRLFVFFQMTLQQICADVNRVKSWGQQAYLDSNHKIAFLGKRLKCVFFKTGRYFKCWLFILPAPLPPAAPNAEVREHEESRKQTHIPSYQQINCVDNIIRYLESCTGPALKRKSESHSLVTSSSSSSTSEDDKPAGATDTAQESSDGINPHRAHAVVGAPLTDITMSTKAMSVVSVTSQCSYSSTIVHVPQPESEATALEDAPMGSEPADPAPTPVRPAPSPAAEERRFVGLTKEVLSAHTQKEEQEYVDRFRHRILQSPYSSYLQLDNSSLARSHHPGLLNISLATQLMF</sequence>
<proteinExistence type="predicted"/>
<dbReference type="AlphaFoldDB" id="A0A669D286"/>
<dbReference type="FunFam" id="3.30.450.20:FF:000013">
    <property type="entry name" value="Period circadian protein homolog 2"/>
    <property type="match status" value="1"/>
</dbReference>
<feature type="region of interest" description="Disordered" evidence="9">
    <location>
        <begin position="1"/>
        <end position="93"/>
    </location>
</feature>
<comment type="subcellular location">
    <subcellularLocation>
        <location evidence="2">Cytoplasm</location>
    </subcellularLocation>
    <subcellularLocation>
        <location evidence="1">Nucleus</location>
    </subcellularLocation>
</comment>
<dbReference type="Pfam" id="PF23170">
    <property type="entry name" value="bHLH_PER"/>
    <property type="match status" value="1"/>
</dbReference>
<dbReference type="PANTHER" id="PTHR11269">
    <property type="entry name" value="PERIOD CIRCADIAN PROTEIN"/>
    <property type="match status" value="1"/>
</dbReference>
<evidence type="ECO:0000256" key="6">
    <source>
        <dbReference type="ARBA" id="ARBA00023108"/>
    </source>
</evidence>
<dbReference type="CDD" id="cd00130">
    <property type="entry name" value="PAS"/>
    <property type="match status" value="1"/>
</dbReference>
<feature type="compositionally biased region" description="Low complexity" evidence="9">
    <location>
        <begin position="650"/>
        <end position="661"/>
    </location>
</feature>
<reference evidence="12" key="1">
    <citation type="submission" date="2012-01" db="EMBL/GenBank/DDBJ databases">
        <title>The Genome Sequence of Oreochromis niloticus (Nile Tilapia).</title>
        <authorList>
            <consortium name="Broad Institute Genome Assembly Team"/>
            <consortium name="Broad Institute Sequencing Platform"/>
            <person name="Di Palma F."/>
            <person name="Johnson J."/>
            <person name="Lander E.S."/>
            <person name="Lindblad-Toh K."/>
        </authorList>
    </citation>
    <scope>NUCLEOTIDE SEQUENCE [LARGE SCALE GENOMIC DNA]</scope>
</reference>
<evidence type="ECO:0000259" key="10">
    <source>
        <dbReference type="PROSITE" id="PS50112"/>
    </source>
</evidence>
<dbReference type="FunFam" id="3.30.450.20:FF:000004">
    <property type="entry name" value="Period circadian protein homolog 3"/>
    <property type="match status" value="1"/>
</dbReference>
<keyword evidence="5" id="KW-0805">Transcription regulation</keyword>
<evidence type="ECO:0000256" key="3">
    <source>
        <dbReference type="ARBA" id="ARBA00022490"/>
    </source>
</evidence>
<dbReference type="GO" id="GO:0043153">
    <property type="term" value="P:entrainment of circadian clock by photoperiod"/>
    <property type="evidence" value="ECO:0007669"/>
    <property type="project" value="TreeGrafter"/>
</dbReference>
<keyword evidence="6" id="KW-0090">Biological rhythms</keyword>
<evidence type="ECO:0000256" key="2">
    <source>
        <dbReference type="ARBA" id="ARBA00004496"/>
    </source>
</evidence>
<dbReference type="GO" id="GO:0005737">
    <property type="term" value="C:cytoplasm"/>
    <property type="evidence" value="ECO:0007669"/>
    <property type="project" value="UniProtKB-SubCell"/>
</dbReference>
<reference evidence="11" key="3">
    <citation type="submission" date="2025-09" db="UniProtKB">
        <authorList>
            <consortium name="Ensembl"/>
        </authorList>
    </citation>
    <scope>IDENTIFICATION</scope>
</reference>
<dbReference type="InterPro" id="IPR050760">
    <property type="entry name" value="Period_circadian_regulator"/>
</dbReference>
<feature type="region of interest" description="Disordered" evidence="9">
    <location>
        <begin position="646"/>
        <end position="684"/>
    </location>
</feature>
<keyword evidence="4" id="KW-0677">Repeat</keyword>
<dbReference type="SUPFAM" id="SSF55785">
    <property type="entry name" value="PYP-like sensor domain (PAS domain)"/>
    <property type="match status" value="1"/>
</dbReference>
<dbReference type="GO" id="GO:0000122">
    <property type="term" value="P:negative regulation of transcription by RNA polymerase II"/>
    <property type="evidence" value="ECO:0007669"/>
    <property type="project" value="TreeGrafter"/>
</dbReference>
<dbReference type="SMART" id="SM00091">
    <property type="entry name" value="PAS"/>
    <property type="match status" value="2"/>
</dbReference>
<keyword evidence="8" id="KW-0539">Nucleus</keyword>
<feature type="region of interest" description="Disordered" evidence="9">
    <location>
        <begin position="724"/>
        <end position="755"/>
    </location>
</feature>
<dbReference type="InterPro" id="IPR000014">
    <property type="entry name" value="PAS"/>
</dbReference>
<reference evidence="11" key="2">
    <citation type="submission" date="2025-08" db="UniProtKB">
        <authorList>
            <consortium name="Ensembl"/>
        </authorList>
    </citation>
    <scope>IDENTIFICATION</scope>
</reference>
<dbReference type="PANTHER" id="PTHR11269:SF13">
    <property type="entry name" value="PERIOD CIRCADIAN PROTEIN HOMOLOG 3"/>
    <property type="match status" value="1"/>
</dbReference>
<dbReference type="PROSITE" id="PS50112">
    <property type="entry name" value="PAS"/>
    <property type="match status" value="1"/>
</dbReference>
<dbReference type="GeneTree" id="ENSGT00940000160817"/>
<dbReference type="Ensembl" id="ENSONIT00000034487.1">
    <property type="protein sequence ID" value="ENSONIP00000054683.1"/>
    <property type="gene ID" value="ENSONIG00000019320.2"/>
</dbReference>
<feature type="compositionally biased region" description="Basic and acidic residues" evidence="9">
    <location>
        <begin position="31"/>
        <end position="51"/>
    </location>
</feature>
<feature type="compositionally biased region" description="Low complexity" evidence="9">
    <location>
        <begin position="82"/>
        <end position="93"/>
    </location>
</feature>
<dbReference type="InterPro" id="IPR035965">
    <property type="entry name" value="PAS-like_dom_sf"/>
</dbReference>
<dbReference type="GO" id="GO:0000976">
    <property type="term" value="F:transcription cis-regulatory region binding"/>
    <property type="evidence" value="ECO:0007669"/>
    <property type="project" value="TreeGrafter"/>
</dbReference>
<dbReference type="GO" id="GO:0001222">
    <property type="term" value="F:transcription corepressor binding"/>
    <property type="evidence" value="ECO:0007669"/>
    <property type="project" value="TreeGrafter"/>
</dbReference>
<feature type="compositionally biased region" description="Pro residues" evidence="9">
    <location>
        <begin position="743"/>
        <end position="754"/>
    </location>
</feature>
<dbReference type="InterPro" id="IPR013655">
    <property type="entry name" value="PAS_fold_3"/>
</dbReference>
<dbReference type="InterPro" id="IPR048814">
    <property type="entry name" value="Per1-3_PAS-A"/>
</dbReference>
<evidence type="ECO:0000256" key="5">
    <source>
        <dbReference type="ARBA" id="ARBA00023015"/>
    </source>
</evidence>
<dbReference type="GO" id="GO:0005634">
    <property type="term" value="C:nucleus"/>
    <property type="evidence" value="ECO:0007669"/>
    <property type="project" value="UniProtKB-SubCell"/>
</dbReference>
<organism evidence="11 12">
    <name type="scientific">Oreochromis niloticus</name>
    <name type="common">Nile tilapia</name>
    <name type="synonym">Tilapia nilotica</name>
    <dbReference type="NCBI Taxonomy" id="8128"/>
    <lineage>
        <taxon>Eukaryota</taxon>
        <taxon>Metazoa</taxon>
        <taxon>Chordata</taxon>
        <taxon>Craniata</taxon>
        <taxon>Vertebrata</taxon>
        <taxon>Euteleostomi</taxon>
        <taxon>Actinopterygii</taxon>
        <taxon>Neopterygii</taxon>
        <taxon>Teleostei</taxon>
        <taxon>Neoteleostei</taxon>
        <taxon>Acanthomorphata</taxon>
        <taxon>Ovalentaria</taxon>
        <taxon>Cichlomorphae</taxon>
        <taxon>Cichliformes</taxon>
        <taxon>Cichlidae</taxon>
        <taxon>African cichlids</taxon>
        <taxon>Pseudocrenilabrinae</taxon>
        <taxon>Oreochromini</taxon>
        <taxon>Oreochromis</taxon>
    </lineage>
</organism>
<evidence type="ECO:0000313" key="11">
    <source>
        <dbReference type="Ensembl" id="ENSONIP00000054683.1"/>
    </source>
</evidence>
<evidence type="ECO:0000256" key="4">
    <source>
        <dbReference type="ARBA" id="ARBA00022737"/>
    </source>
</evidence>
<evidence type="ECO:0000256" key="9">
    <source>
        <dbReference type="SAM" id="MobiDB-lite"/>
    </source>
</evidence>
<dbReference type="InterPro" id="IPR057310">
    <property type="entry name" value="PER1-3_bHLH"/>
</dbReference>
<evidence type="ECO:0000256" key="1">
    <source>
        <dbReference type="ARBA" id="ARBA00004123"/>
    </source>
</evidence>
<dbReference type="GO" id="GO:0032922">
    <property type="term" value="P:circadian regulation of gene expression"/>
    <property type="evidence" value="ECO:0007669"/>
    <property type="project" value="TreeGrafter"/>
</dbReference>
<dbReference type="Pfam" id="PF21353">
    <property type="entry name" value="Per3-like_PAS-A"/>
    <property type="match status" value="1"/>
</dbReference>
<keyword evidence="7" id="KW-0804">Transcription</keyword>